<evidence type="ECO:0000256" key="8">
    <source>
        <dbReference type="ARBA" id="ARBA00023002"/>
    </source>
</evidence>
<evidence type="ECO:0000313" key="13">
    <source>
        <dbReference type="Proteomes" id="UP001438707"/>
    </source>
</evidence>
<dbReference type="NCBIfam" id="NF004231">
    <property type="entry name" value="PRK05679.1"/>
    <property type="match status" value="1"/>
</dbReference>
<dbReference type="Gene3D" id="3.40.50.10260">
    <property type="entry name" value="YjeF N-terminal domain"/>
    <property type="match status" value="1"/>
</dbReference>
<dbReference type="Pfam" id="PF10590">
    <property type="entry name" value="PNP_phzG_C"/>
    <property type="match status" value="1"/>
</dbReference>
<dbReference type="PANTHER" id="PTHR10851">
    <property type="entry name" value="PYRIDOXINE-5-PHOSPHATE OXIDASE"/>
    <property type="match status" value="1"/>
</dbReference>
<dbReference type="Pfam" id="PF01243">
    <property type="entry name" value="PNPOx_N"/>
    <property type="match status" value="1"/>
</dbReference>
<comment type="caution">
    <text evidence="12">The sequence shown here is derived from an EMBL/GenBank/DDBJ whole genome shotgun (WGS) entry which is preliminary data.</text>
</comment>
<feature type="coiled-coil region" evidence="10">
    <location>
        <begin position="357"/>
        <end position="384"/>
    </location>
</feature>
<evidence type="ECO:0000313" key="12">
    <source>
        <dbReference type="EMBL" id="KAK9828152.1"/>
    </source>
</evidence>
<comment type="pathway">
    <text evidence="3">Cofactor metabolism; pyridoxal 5'-phosphate salvage; pyridoxal 5'-phosphate from pyridoxine 5'-phosphate: step 1/1.</text>
</comment>
<comment type="subunit">
    <text evidence="4">Homodimer.</text>
</comment>
<organism evidence="12 13">
    <name type="scientific">Apatococcus lobatus</name>
    <dbReference type="NCBI Taxonomy" id="904363"/>
    <lineage>
        <taxon>Eukaryota</taxon>
        <taxon>Viridiplantae</taxon>
        <taxon>Chlorophyta</taxon>
        <taxon>core chlorophytes</taxon>
        <taxon>Trebouxiophyceae</taxon>
        <taxon>Chlorellales</taxon>
        <taxon>Chlorellaceae</taxon>
        <taxon>Apatococcus</taxon>
    </lineage>
</organism>
<comment type="pathway">
    <text evidence="2">Cofactor metabolism; pyridoxal 5'-phosphate salvage; pyridoxal 5'-phosphate from pyridoxamine 5'-phosphate: step 1/1.</text>
</comment>
<dbReference type="PROSITE" id="PS51385">
    <property type="entry name" value="YJEF_N"/>
    <property type="match status" value="1"/>
</dbReference>
<dbReference type="SUPFAM" id="SSF64153">
    <property type="entry name" value="YjeF N-terminal domain-like"/>
    <property type="match status" value="1"/>
</dbReference>
<dbReference type="InterPro" id="IPR019740">
    <property type="entry name" value="Pyridox_Oxase_CS"/>
</dbReference>
<dbReference type="InterPro" id="IPR011576">
    <property type="entry name" value="Pyridox_Oxase_N"/>
</dbReference>
<evidence type="ECO:0000256" key="3">
    <source>
        <dbReference type="ARBA" id="ARBA00005037"/>
    </source>
</evidence>
<evidence type="ECO:0000256" key="1">
    <source>
        <dbReference type="ARBA" id="ARBA00001917"/>
    </source>
</evidence>
<dbReference type="PANTHER" id="PTHR10851:SF0">
    <property type="entry name" value="PYRIDOXINE-5'-PHOSPHATE OXIDASE"/>
    <property type="match status" value="1"/>
</dbReference>
<keyword evidence="6" id="KW-0285">Flavoprotein</keyword>
<dbReference type="SUPFAM" id="SSF50475">
    <property type="entry name" value="FMN-binding split barrel"/>
    <property type="match status" value="1"/>
</dbReference>
<dbReference type="AlphaFoldDB" id="A0AAW1R4F1"/>
<evidence type="ECO:0000256" key="7">
    <source>
        <dbReference type="ARBA" id="ARBA00022643"/>
    </source>
</evidence>
<dbReference type="GO" id="GO:0004733">
    <property type="term" value="F:pyridoxamine phosphate oxidase activity"/>
    <property type="evidence" value="ECO:0007669"/>
    <property type="project" value="UniProtKB-EC"/>
</dbReference>
<evidence type="ECO:0000256" key="6">
    <source>
        <dbReference type="ARBA" id="ARBA00022630"/>
    </source>
</evidence>
<sequence length="431" mass="48420">MLPAQLLAARWKAGPRLPVQACSMASKAAPIDEHQVSYLGAEQAAKSRVPAYSPSQSVGHRWPRQQWGVMDSWLARHLHHFGYKLQVCYPKQTDKPLYHGLVTQLQGAPKPPFDKILDMLKPGAHPPIIASVDCPSGWHVDNGDESGDGLRPDMLISLTAPKNGARHFDGKFHYVGGRFVPPSIQEKYGLQLPKYPGAAMAVKIGSNAAPKQNGKLDVASIRDTYEDGSQGLSEADADADPLKQFDKWFQEAVKANIYKEPNQMAIASSDAEGNPSVRMVLLKGYDERGFVFYSNYDSRKGKELSNGKAALCMYWEPFQRSVRIEGSCERVPPEESTAYFHSRPRGSQLGALVSKQSTVLQNGRQELEDRKKQLEQEYADESKEIPRPEHWGGYLVRPKSIEFWHGRPSRLHDRLQYMQENGKWTRQRLSP</sequence>
<dbReference type="NCBIfam" id="TIGR00558">
    <property type="entry name" value="pdxH"/>
    <property type="match status" value="1"/>
</dbReference>
<keyword evidence="7" id="KW-0288">FMN</keyword>
<evidence type="ECO:0000256" key="5">
    <source>
        <dbReference type="ARBA" id="ARBA00012801"/>
    </source>
</evidence>
<dbReference type="InterPro" id="IPR019576">
    <property type="entry name" value="Pyridoxamine_oxidase_dimer_C"/>
</dbReference>
<keyword evidence="10" id="KW-0175">Coiled coil</keyword>
<dbReference type="Proteomes" id="UP001438707">
    <property type="component" value="Unassembled WGS sequence"/>
</dbReference>
<evidence type="ECO:0000256" key="2">
    <source>
        <dbReference type="ARBA" id="ARBA00004738"/>
    </source>
</evidence>
<dbReference type="InterPro" id="IPR000659">
    <property type="entry name" value="Pyridox_Oxase"/>
</dbReference>
<dbReference type="PROSITE" id="PS01064">
    <property type="entry name" value="PYRIDOX_OXIDASE"/>
    <property type="match status" value="1"/>
</dbReference>
<dbReference type="Pfam" id="PF03853">
    <property type="entry name" value="YjeF_N"/>
    <property type="match status" value="1"/>
</dbReference>
<dbReference type="EMBL" id="JALJOS010000016">
    <property type="protein sequence ID" value="KAK9828152.1"/>
    <property type="molecule type" value="Genomic_DNA"/>
</dbReference>
<proteinExistence type="inferred from homology"/>
<dbReference type="GO" id="GO:0010181">
    <property type="term" value="F:FMN binding"/>
    <property type="evidence" value="ECO:0007669"/>
    <property type="project" value="InterPro"/>
</dbReference>
<comment type="cofactor">
    <cofactor evidence="1">
        <name>FMN</name>
        <dbReference type="ChEBI" id="CHEBI:58210"/>
    </cofactor>
</comment>
<dbReference type="GO" id="GO:0008615">
    <property type="term" value="P:pyridoxine biosynthetic process"/>
    <property type="evidence" value="ECO:0007669"/>
    <property type="project" value="UniProtKB-KW"/>
</dbReference>
<dbReference type="HAMAP" id="MF_01629">
    <property type="entry name" value="PdxH"/>
    <property type="match status" value="1"/>
</dbReference>
<gene>
    <name evidence="12" type="ORF">WJX74_001066</name>
</gene>
<dbReference type="InterPro" id="IPR012349">
    <property type="entry name" value="Split_barrel_FMN-bd"/>
</dbReference>
<evidence type="ECO:0000256" key="4">
    <source>
        <dbReference type="ARBA" id="ARBA00011738"/>
    </source>
</evidence>
<name>A0AAW1R4F1_9CHLO</name>
<protein>
    <recommendedName>
        <fullName evidence="5">pyridoxal 5'-phosphate synthase</fullName>
        <ecNumber evidence="5">1.4.3.5</ecNumber>
    </recommendedName>
</protein>
<feature type="domain" description="YjeF N-terminal" evidence="11">
    <location>
        <begin position="1"/>
        <end position="192"/>
    </location>
</feature>
<dbReference type="FunFam" id="2.30.110.10:FF:000005">
    <property type="entry name" value="NAD(P)H-hydrate epimerase"/>
    <property type="match status" value="1"/>
</dbReference>
<evidence type="ECO:0000256" key="9">
    <source>
        <dbReference type="ARBA" id="ARBA00023096"/>
    </source>
</evidence>
<reference evidence="12 13" key="1">
    <citation type="journal article" date="2024" name="Nat. Commun.">
        <title>Phylogenomics reveals the evolutionary origins of lichenization in chlorophyte algae.</title>
        <authorList>
            <person name="Puginier C."/>
            <person name="Libourel C."/>
            <person name="Otte J."/>
            <person name="Skaloud P."/>
            <person name="Haon M."/>
            <person name="Grisel S."/>
            <person name="Petersen M."/>
            <person name="Berrin J.G."/>
            <person name="Delaux P.M."/>
            <person name="Dal Grande F."/>
            <person name="Keller J."/>
        </authorList>
    </citation>
    <scope>NUCLEOTIDE SEQUENCE [LARGE SCALE GENOMIC DNA]</scope>
    <source>
        <strain evidence="12 13">SAG 2145</strain>
    </source>
</reference>
<evidence type="ECO:0000256" key="10">
    <source>
        <dbReference type="SAM" id="Coils"/>
    </source>
</evidence>
<dbReference type="Gene3D" id="2.30.110.10">
    <property type="entry name" value="Electron Transport, Fmn-binding Protein, Chain A"/>
    <property type="match status" value="1"/>
</dbReference>
<dbReference type="EC" id="1.4.3.5" evidence="5"/>
<keyword evidence="8" id="KW-0560">Oxidoreductase</keyword>
<dbReference type="InterPro" id="IPR004443">
    <property type="entry name" value="YjeF_N_dom"/>
</dbReference>
<keyword evidence="9" id="KW-0664">Pyridoxine biosynthesis</keyword>
<evidence type="ECO:0000259" key="11">
    <source>
        <dbReference type="PROSITE" id="PS51385"/>
    </source>
</evidence>
<keyword evidence="13" id="KW-1185">Reference proteome</keyword>
<dbReference type="InterPro" id="IPR036652">
    <property type="entry name" value="YjeF_N_dom_sf"/>
</dbReference>
<accession>A0AAW1R4F1</accession>